<organism evidence="1 2">
    <name type="scientific">Diaphorina citri</name>
    <name type="common">Asian citrus psyllid</name>
    <dbReference type="NCBI Taxonomy" id="121845"/>
    <lineage>
        <taxon>Eukaryota</taxon>
        <taxon>Metazoa</taxon>
        <taxon>Ecdysozoa</taxon>
        <taxon>Arthropoda</taxon>
        <taxon>Hexapoda</taxon>
        <taxon>Insecta</taxon>
        <taxon>Pterygota</taxon>
        <taxon>Neoptera</taxon>
        <taxon>Paraneoptera</taxon>
        <taxon>Hemiptera</taxon>
        <taxon>Sternorrhyncha</taxon>
        <taxon>Psylloidea</taxon>
        <taxon>Psyllidae</taxon>
        <taxon>Diaphorininae</taxon>
        <taxon>Diaphorina</taxon>
    </lineage>
</organism>
<dbReference type="RefSeq" id="XP_008472229.1">
    <property type="nucleotide sequence ID" value="XM_008474007.3"/>
</dbReference>
<accession>A0A1S3D1A2</accession>
<proteinExistence type="predicted"/>
<dbReference type="PaxDb" id="121845-A0A1S3D1A2"/>
<sequence>MIVMASQNQPVQLPAMAKKYITDMDRPCREAAVRIDGKLLDRAKKTVDYLVQTDPEEYCKSDLGIAPLNIEKFKQCVKLFDEKASVIRIQLVDYTPYIRMSREHKIYVFGEIMKFVYLQCMDIVIKARNPHAKEYTDMTRDDADSFM</sequence>
<dbReference type="AlphaFoldDB" id="A0A1S3D1A2"/>
<reference evidence="2" key="1">
    <citation type="submission" date="2025-08" db="UniProtKB">
        <authorList>
            <consortium name="RefSeq"/>
        </authorList>
    </citation>
    <scope>IDENTIFICATION</scope>
</reference>
<dbReference type="GeneID" id="103509394"/>
<protein>
    <submittedName>
        <fullName evidence="2">Uncharacterized protein LOC103509394</fullName>
    </submittedName>
</protein>
<keyword evidence="1" id="KW-1185">Reference proteome</keyword>
<dbReference type="Proteomes" id="UP000079169">
    <property type="component" value="Unplaced"/>
</dbReference>
<evidence type="ECO:0000313" key="1">
    <source>
        <dbReference type="Proteomes" id="UP000079169"/>
    </source>
</evidence>
<gene>
    <name evidence="2" type="primary">LOC103509394</name>
</gene>
<dbReference type="KEGG" id="dci:103509394"/>
<name>A0A1S3D1A2_DIACI</name>
<evidence type="ECO:0000313" key="2">
    <source>
        <dbReference type="RefSeq" id="XP_008472229.1"/>
    </source>
</evidence>